<dbReference type="InterPro" id="IPR050678">
    <property type="entry name" value="DNA_Partitioning_ATPase"/>
</dbReference>
<dbReference type="InterPro" id="IPR027417">
    <property type="entry name" value="P-loop_NTPase"/>
</dbReference>
<dbReference type="SUPFAM" id="SSF52540">
    <property type="entry name" value="P-loop containing nucleoside triphosphate hydrolases"/>
    <property type="match status" value="1"/>
</dbReference>
<dbReference type="PANTHER" id="PTHR13696">
    <property type="entry name" value="P-LOOP CONTAINING NUCLEOSIDE TRIPHOSPHATE HYDROLASE"/>
    <property type="match status" value="1"/>
</dbReference>
<reference evidence="3" key="1">
    <citation type="journal article" date="2019" name="Int. J. Syst. Evol. Microbiol.">
        <title>The Global Catalogue of Microorganisms (GCM) 10K type strain sequencing project: providing services to taxonomists for standard genome sequencing and annotation.</title>
        <authorList>
            <consortium name="The Broad Institute Genomics Platform"/>
            <consortium name="The Broad Institute Genome Sequencing Center for Infectious Disease"/>
            <person name="Wu L."/>
            <person name="Ma J."/>
        </authorList>
    </citation>
    <scope>NUCLEOTIDE SEQUENCE [LARGE SCALE GENOMIC DNA]</scope>
    <source>
        <strain evidence="3">CECT 8472</strain>
    </source>
</reference>
<evidence type="ECO:0000313" key="3">
    <source>
        <dbReference type="Proteomes" id="UP001595799"/>
    </source>
</evidence>
<organism evidence="2 3">
    <name type="scientific">Fodinicurvata halophila</name>
    <dbReference type="NCBI Taxonomy" id="1419723"/>
    <lineage>
        <taxon>Bacteria</taxon>
        <taxon>Pseudomonadati</taxon>
        <taxon>Pseudomonadota</taxon>
        <taxon>Alphaproteobacteria</taxon>
        <taxon>Rhodospirillales</taxon>
        <taxon>Rhodovibrionaceae</taxon>
        <taxon>Fodinicurvata</taxon>
    </lineage>
</organism>
<dbReference type="PANTHER" id="PTHR13696:SF96">
    <property type="entry name" value="COBQ_COBB_MIND_PARA NUCLEOTIDE BINDING DOMAIN-CONTAINING PROTEIN"/>
    <property type="match status" value="1"/>
</dbReference>
<accession>A0ABV8UIC6</accession>
<dbReference type="Pfam" id="PF01656">
    <property type="entry name" value="CbiA"/>
    <property type="match status" value="1"/>
</dbReference>
<keyword evidence="3" id="KW-1185">Reference proteome</keyword>
<comment type="caution">
    <text evidence="2">The sequence shown here is derived from an EMBL/GenBank/DDBJ whole genome shotgun (WGS) entry which is preliminary data.</text>
</comment>
<dbReference type="EMBL" id="JBHSCW010000003">
    <property type="protein sequence ID" value="MFC4350927.1"/>
    <property type="molecule type" value="Genomic_DNA"/>
</dbReference>
<dbReference type="Gene3D" id="3.40.50.300">
    <property type="entry name" value="P-loop containing nucleotide triphosphate hydrolases"/>
    <property type="match status" value="1"/>
</dbReference>
<dbReference type="PIRSF" id="PIRSF009320">
    <property type="entry name" value="Nuc_binding_HP_1000"/>
    <property type="match status" value="1"/>
</dbReference>
<evidence type="ECO:0000313" key="2">
    <source>
        <dbReference type="EMBL" id="MFC4350927.1"/>
    </source>
</evidence>
<dbReference type="InterPro" id="IPR002586">
    <property type="entry name" value="CobQ/CobB/MinD/ParA_Nub-bd_dom"/>
</dbReference>
<protein>
    <submittedName>
        <fullName evidence="2">ParA family partition ATPase</fullName>
    </submittedName>
</protein>
<name>A0ABV8UIC6_9PROT</name>
<dbReference type="RefSeq" id="WP_382421271.1">
    <property type="nucleotide sequence ID" value="NZ_JBHSCW010000003.1"/>
</dbReference>
<gene>
    <name evidence="2" type="primary">parA</name>
    <name evidence="2" type="ORF">ACFOW6_05160</name>
</gene>
<dbReference type="NCBIfam" id="NF041546">
    <property type="entry name" value="ParA_partition"/>
    <property type="match status" value="1"/>
</dbReference>
<sequence>MTASIITIAQQKGGAGKTTLAAHLAVALTAGKRRVAVVDIDPQQSLSFWYKQRQERLGDAGAGLLVNQINGWRLRNEVEKLAKDHDVVLIDSPPHAETEARIAVRAADLVVVPVQPSPMDIWATRPTLELAQAEKAATLVVLNRVPPRARLTEEMMSALKELGAEVAKSRIGNRVVFASALVEGRAVGEVQPKGKAAQEMAALSREILRRARKAEK</sequence>
<evidence type="ECO:0000259" key="1">
    <source>
        <dbReference type="Pfam" id="PF01656"/>
    </source>
</evidence>
<dbReference type="CDD" id="cd02042">
    <property type="entry name" value="ParAB_family"/>
    <property type="match status" value="1"/>
</dbReference>
<dbReference type="InterPro" id="IPR048089">
    <property type="entry name" value="McdA"/>
</dbReference>
<feature type="domain" description="CobQ/CobB/MinD/ParA nucleotide binding" evidence="1">
    <location>
        <begin position="6"/>
        <end position="184"/>
    </location>
</feature>
<dbReference type="Proteomes" id="UP001595799">
    <property type="component" value="Unassembled WGS sequence"/>
</dbReference>
<proteinExistence type="predicted"/>